<keyword evidence="2" id="KW-1185">Reference proteome</keyword>
<evidence type="ECO:0000313" key="1">
    <source>
        <dbReference type="EnsemblMetazoa" id="ENSAATROPP008712"/>
    </source>
</evidence>
<reference evidence="1" key="1">
    <citation type="submission" date="2024-04" db="UniProtKB">
        <authorList>
            <consortium name="EnsemblMetazoa"/>
        </authorList>
    </citation>
    <scope>IDENTIFICATION</scope>
    <source>
        <strain evidence="1">EBRO</strain>
    </source>
</reference>
<evidence type="ECO:0000313" key="2">
    <source>
        <dbReference type="Proteomes" id="UP000075880"/>
    </source>
</evidence>
<proteinExistence type="predicted"/>
<dbReference type="Proteomes" id="UP000075880">
    <property type="component" value="Unassembled WGS sequence"/>
</dbReference>
<sequence length="61" mass="7282">MEQLGWTRCCRRMASGCRHREPLECLVNRRWWATLVAFRSSTQNYLSFDCFHHSCNCTINV</sequence>
<dbReference type="AlphaFoldDB" id="A0AAG5DBT9"/>
<name>A0AAG5DBT9_ANOAO</name>
<accession>A0AAG5DBT9</accession>
<protein>
    <submittedName>
        <fullName evidence="1">Uncharacterized protein</fullName>
    </submittedName>
</protein>
<dbReference type="EnsemblMetazoa" id="ENSAATROPT009623">
    <property type="protein sequence ID" value="ENSAATROPP008712"/>
    <property type="gene ID" value="ENSAATROPG007839"/>
</dbReference>
<organism evidence="1 2">
    <name type="scientific">Anopheles atroparvus</name>
    <name type="common">European mosquito</name>
    <dbReference type="NCBI Taxonomy" id="41427"/>
    <lineage>
        <taxon>Eukaryota</taxon>
        <taxon>Metazoa</taxon>
        <taxon>Ecdysozoa</taxon>
        <taxon>Arthropoda</taxon>
        <taxon>Hexapoda</taxon>
        <taxon>Insecta</taxon>
        <taxon>Pterygota</taxon>
        <taxon>Neoptera</taxon>
        <taxon>Endopterygota</taxon>
        <taxon>Diptera</taxon>
        <taxon>Nematocera</taxon>
        <taxon>Culicoidea</taxon>
        <taxon>Culicidae</taxon>
        <taxon>Anophelinae</taxon>
        <taxon>Anopheles</taxon>
    </lineage>
</organism>